<feature type="domain" description="RPN1 N-terminal" evidence="5">
    <location>
        <begin position="22"/>
        <end position="240"/>
    </location>
</feature>
<feature type="region of interest" description="Disordered" evidence="4">
    <location>
        <begin position="497"/>
        <end position="587"/>
    </location>
</feature>
<proteinExistence type="inferred from homology"/>
<protein>
    <submittedName>
        <fullName evidence="7">26S proteasome regulatory subunit RPN1</fullName>
    </submittedName>
</protein>
<evidence type="ECO:0000259" key="5">
    <source>
        <dbReference type="Pfam" id="PF17781"/>
    </source>
</evidence>
<dbReference type="GeneID" id="16995936"/>
<keyword evidence="8" id="KW-1185">Reference proteome</keyword>
<dbReference type="GO" id="GO:0042176">
    <property type="term" value="P:regulation of protein catabolic process"/>
    <property type="evidence" value="ECO:0007669"/>
    <property type="project" value="InterPro"/>
</dbReference>
<keyword evidence="3 7" id="KW-0647">Proteasome</keyword>
<dbReference type="eggNOG" id="KOG2005">
    <property type="taxonomic scope" value="Eukaryota"/>
</dbReference>
<dbReference type="InterPro" id="IPR002015">
    <property type="entry name" value="Proteasome/cyclosome_rpt"/>
</dbReference>
<dbReference type="GO" id="GO:0030234">
    <property type="term" value="F:enzyme regulator activity"/>
    <property type="evidence" value="ECO:0007669"/>
    <property type="project" value="InterPro"/>
</dbReference>
<dbReference type="GO" id="GO:0005634">
    <property type="term" value="C:nucleus"/>
    <property type="evidence" value="ECO:0007669"/>
    <property type="project" value="TreeGrafter"/>
</dbReference>
<dbReference type="InterPro" id="IPR040892">
    <property type="entry name" value="RPN1_N"/>
</dbReference>
<dbReference type="Pfam" id="PF18051">
    <property type="entry name" value="RPN1_C"/>
    <property type="match status" value="1"/>
</dbReference>
<dbReference type="InterPro" id="IPR041433">
    <property type="entry name" value="RPN1_C"/>
</dbReference>
<dbReference type="OMA" id="LNYRMIG"/>
<evidence type="ECO:0000256" key="2">
    <source>
        <dbReference type="ARBA" id="ARBA00022737"/>
    </source>
</evidence>
<dbReference type="RefSeq" id="XP_005537961.1">
    <property type="nucleotide sequence ID" value="XM_005537904.1"/>
</dbReference>
<comment type="similarity">
    <text evidence="1">Belongs to the proteasome subunit S2 family.</text>
</comment>
<evidence type="ECO:0000313" key="8">
    <source>
        <dbReference type="Proteomes" id="UP000007014"/>
    </source>
</evidence>
<dbReference type="AlphaFoldDB" id="M1V677"/>
<dbReference type="InterPro" id="IPR016024">
    <property type="entry name" value="ARM-type_fold"/>
</dbReference>
<dbReference type="Proteomes" id="UP000007014">
    <property type="component" value="Chromosome 16"/>
</dbReference>
<organism evidence="7 8">
    <name type="scientific">Cyanidioschyzon merolae (strain NIES-3377 / 10D)</name>
    <name type="common">Unicellular red alga</name>
    <dbReference type="NCBI Taxonomy" id="280699"/>
    <lineage>
        <taxon>Eukaryota</taxon>
        <taxon>Rhodophyta</taxon>
        <taxon>Bangiophyceae</taxon>
        <taxon>Cyanidiales</taxon>
        <taxon>Cyanidiaceae</taxon>
        <taxon>Cyanidioschyzon</taxon>
    </lineage>
</organism>
<sequence>MNGTTDETLDLSPEDAELKDRLDLLVDRVLDTTTRPAALSALGDIIRTATSSLTSVPKPLKFLRPHYGRLKKQAQDEPNGSFFYNLLSVLAMTMAEAGTFECLLFRLRGDSSLPVGYWGQEYVRSLVGEIGEALEAGKVERKELNPLISEILTYLVEKRAEVDACDFCLEIGELDRLGQLTLNDRLSEDRVCQYLTSCAVYLPEPENENALRWALNLYLRANRFSNAYRVAKMLGDPSLVPVDRVPPGPMRTQIELMQTPRDWSKHYRAVAQDLEILEAKTPEDIYKSHLVESGRRLSTLIGTVHVDSARENLAAAFVNGFVNAGFGSDKFLTNPSDDERRNWIFRNRAQGMLSATASLGMIFLYDVDGGLAEIDKYLYSPEEFVRAGALLAIGLLSGGRVPDECDAALALLAEHIESENNNERLAAILGLGFAYAGTQRVDLMELLAPILVDVSSPVDVAAVTALAVGLIFVSSANADLASTLIQAIQDRCVDVPRESNTTDAAGPEPRTTELDAPERMELVGPVSDPNNDTVPGAAAEHSASNPEASQETATSTSTNQEAEAPSNATNGGPAASAPSSGGTGNDAQNEAIFRHSLNRLFPLALGLLYLHRRGLAMQPVLDALHAMGVQAPFVSQLLECCAFYGTGDVLALQRFLSWENELMPLAAAANASGERLMQQMLLRLFDRMLQLGSDTQRRVVPLALGLAFVSDPRLEVVDILSKLSHDGDSEIAAGAILAMGFTAAGTNQARVAGLLRELSAFYAEDPSMLFMVRLAQGLTHAGRGLLTFAPFSADATVVDAVAAAGLLTVLVLCLGAGSLRETLLGRHHWFLYALALAARPRFLVTLDADTQQPVPVLVRVGQAVDTVGQAGRPRGITGFQTHTTPVLIGVGERAELASDEWACYAPVLEGLVLVHRRDRVTGSAQKAL</sequence>
<reference evidence="7 8" key="2">
    <citation type="journal article" date="2007" name="BMC Biol.">
        <title>A 100%-complete sequence reveals unusually simple genomic features in the hot-spring red alga Cyanidioschyzon merolae.</title>
        <authorList>
            <person name="Nozaki H."/>
            <person name="Takano H."/>
            <person name="Misumi O."/>
            <person name="Terasawa K."/>
            <person name="Matsuzaki M."/>
            <person name="Maruyama S."/>
            <person name="Nishida K."/>
            <person name="Yagisawa F."/>
            <person name="Yoshida Y."/>
            <person name="Fujiwara T."/>
            <person name="Takio S."/>
            <person name="Tamura K."/>
            <person name="Chung S.J."/>
            <person name="Nakamura S."/>
            <person name="Kuroiwa H."/>
            <person name="Tanaka K."/>
            <person name="Sato N."/>
            <person name="Kuroiwa T."/>
        </authorList>
    </citation>
    <scope>NUCLEOTIDE SEQUENCE [LARGE SCALE GENOMIC DNA]</scope>
    <source>
        <strain evidence="7 8">10D</strain>
    </source>
</reference>
<feature type="domain" description="26S proteasome non-ATPase regulatory subunit RPN1 C-terminal" evidence="6">
    <location>
        <begin position="867"/>
        <end position="916"/>
    </location>
</feature>
<dbReference type="STRING" id="280699.M1V677"/>
<feature type="domain" description="RPN1 N-terminal" evidence="5">
    <location>
        <begin position="260"/>
        <end position="290"/>
    </location>
</feature>
<dbReference type="HOGENOM" id="CLU_008705_1_0_1"/>
<evidence type="ECO:0000256" key="1">
    <source>
        <dbReference type="ARBA" id="ARBA00005460"/>
    </source>
</evidence>
<dbReference type="Gramene" id="CMP340CT">
    <property type="protein sequence ID" value="CMP340CT"/>
    <property type="gene ID" value="CMP340C"/>
</dbReference>
<dbReference type="PANTHER" id="PTHR10943">
    <property type="entry name" value="26S PROTEASOME NON-ATPASE REGULATORY SUBUNIT"/>
    <property type="match status" value="1"/>
</dbReference>
<accession>M1V677</accession>
<dbReference type="GO" id="GO:0034515">
    <property type="term" value="C:proteasome storage granule"/>
    <property type="evidence" value="ECO:0007669"/>
    <property type="project" value="TreeGrafter"/>
</dbReference>
<evidence type="ECO:0000259" key="6">
    <source>
        <dbReference type="Pfam" id="PF18051"/>
    </source>
</evidence>
<dbReference type="Gene3D" id="1.25.10.10">
    <property type="entry name" value="Leucine-rich Repeat Variant"/>
    <property type="match status" value="2"/>
</dbReference>
<dbReference type="PIRSF" id="PIRSF015965">
    <property type="entry name" value="26S_Psome_Rpn1"/>
    <property type="match status" value="1"/>
</dbReference>
<keyword evidence="2" id="KW-0677">Repeat</keyword>
<dbReference type="KEGG" id="cme:CYME_CMP340C"/>
<feature type="compositionally biased region" description="Low complexity" evidence="4">
    <location>
        <begin position="547"/>
        <end position="580"/>
    </location>
</feature>
<dbReference type="GO" id="GO:0043161">
    <property type="term" value="P:proteasome-mediated ubiquitin-dependent protein catabolic process"/>
    <property type="evidence" value="ECO:0007669"/>
    <property type="project" value="TreeGrafter"/>
</dbReference>
<gene>
    <name evidence="7" type="ORF">CYME_CMP340C</name>
</gene>
<evidence type="ECO:0000256" key="3">
    <source>
        <dbReference type="ARBA" id="ARBA00022942"/>
    </source>
</evidence>
<name>M1V677_CYAM1</name>
<dbReference type="InterPro" id="IPR011989">
    <property type="entry name" value="ARM-like"/>
</dbReference>
<dbReference type="OrthoDB" id="10252509at2759"/>
<dbReference type="PANTHER" id="PTHR10943:SF1">
    <property type="entry name" value="26S PROTEASOME NON-ATPASE REGULATORY SUBUNIT 2"/>
    <property type="match status" value="1"/>
</dbReference>
<reference evidence="7 8" key="1">
    <citation type="journal article" date="2004" name="Nature">
        <title>Genome sequence of the ultrasmall unicellular red alga Cyanidioschyzon merolae 10D.</title>
        <authorList>
            <person name="Matsuzaki M."/>
            <person name="Misumi O."/>
            <person name="Shin-i T."/>
            <person name="Maruyama S."/>
            <person name="Takahara M."/>
            <person name="Miyagishima S."/>
            <person name="Mori T."/>
            <person name="Nishida K."/>
            <person name="Yagisawa F."/>
            <person name="Nishida K."/>
            <person name="Yoshida Y."/>
            <person name="Nishimura Y."/>
            <person name="Nakao S."/>
            <person name="Kobayashi T."/>
            <person name="Momoyama Y."/>
            <person name="Higashiyama T."/>
            <person name="Minoda A."/>
            <person name="Sano M."/>
            <person name="Nomoto H."/>
            <person name="Oishi K."/>
            <person name="Hayashi H."/>
            <person name="Ohta F."/>
            <person name="Nishizaka S."/>
            <person name="Haga S."/>
            <person name="Miura S."/>
            <person name="Morishita T."/>
            <person name="Kabeya Y."/>
            <person name="Terasawa K."/>
            <person name="Suzuki Y."/>
            <person name="Ishii Y."/>
            <person name="Asakawa S."/>
            <person name="Takano H."/>
            <person name="Ohta N."/>
            <person name="Kuroiwa H."/>
            <person name="Tanaka K."/>
            <person name="Shimizu N."/>
            <person name="Sugano S."/>
            <person name="Sato N."/>
            <person name="Nozaki H."/>
            <person name="Ogasawara N."/>
            <person name="Kohara Y."/>
            <person name="Kuroiwa T."/>
        </authorList>
    </citation>
    <scope>NUCLEOTIDE SEQUENCE [LARGE SCALE GENOMIC DNA]</scope>
    <source>
        <strain evidence="7 8">10D</strain>
    </source>
</reference>
<evidence type="ECO:0000256" key="4">
    <source>
        <dbReference type="SAM" id="MobiDB-lite"/>
    </source>
</evidence>
<feature type="compositionally biased region" description="Basic and acidic residues" evidence="4">
    <location>
        <begin position="510"/>
        <end position="521"/>
    </location>
</feature>
<dbReference type="InterPro" id="IPR016643">
    <property type="entry name" value="26S_Psome_Rpn1"/>
</dbReference>
<evidence type="ECO:0000313" key="7">
    <source>
        <dbReference type="EMBL" id="BAM81925.1"/>
    </source>
</evidence>
<dbReference type="GO" id="GO:0008540">
    <property type="term" value="C:proteasome regulatory particle, base subcomplex"/>
    <property type="evidence" value="ECO:0007669"/>
    <property type="project" value="TreeGrafter"/>
</dbReference>
<dbReference type="SUPFAM" id="SSF48371">
    <property type="entry name" value="ARM repeat"/>
    <property type="match status" value="1"/>
</dbReference>
<dbReference type="Pfam" id="PF17781">
    <property type="entry name" value="RPN1_RPN2_N"/>
    <property type="match status" value="2"/>
</dbReference>
<dbReference type="EMBL" id="AP006498">
    <property type="protein sequence ID" value="BAM81925.1"/>
    <property type="molecule type" value="Genomic_DNA"/>
</dbReference>
<dbReference type="Pfam" id="PF01851">
    <property type="entry name" value="PC_rep"/>
    <property type="match status" value="1"/>
</dbReference>